<keyword evidence="6" id="KW-0695">RNA-directed DNA polymerase</keyword>
<evidence type="ECO:0000256" key="5">
    <source>
        <dbReference type="ARBA" id="ARBA00022801"/>
    </source>
</evidence>
<dbReference type="GO" id="GO:0003697">
    <property type="term" value="F:single-stranded DNA binding"/>
    <property type="evidence" value="ECO:0007669"/>
    <property type="project" value="TreeGrafter"/>
</dbReference>
<keyword evidence="8" id="KW-0489">Methyltransferase</keyword>
<keyword evidence="5" id="KW-0378">Hydrolase</keyword>
<dbReference type="GO" id="GO:0031297">
    <property type="term" value="P:replication fork processing"/>
    <property type="evidence" value="ECO:0007669"/>
    <property type="project" value="TreeGrafter"/>
</dbReference>
<keyword evidence="1 8" id="KW-0808">Transferase</keyword>
<dbReference type="GO" id="GO:0042800">
    <property type="term" value="F:histone H3K4 methyltransferase activity"/>
    <property type="evidence" value="ECO:0007669"/>
    <property type="project" value="TreeGrafter"/>
</dbReference>
<feature type="non-terminal residue" evidence="8">
    <location>
        <position position="608"/>
    </location>
</feature>
<keyword evidence="2" id="KW-0548">Nucleotidyltransferase</keyword>
<dbReference type="GO" id="GO:0044547">
    <property type="term" value="F:DNA topoisomerase binding"/>
    <property type="evidence" value="ECO:0007669"/>
    <property type="project" value="TreeGrafter"/>
</dbReference>
<evidence type="ECO:0000256" key="6">
    <source>
        <dbReference type="ARBA" id="ARBA00022918"/>
    </source>
</evidence>
<evidence type="ECO:0000313" key="9">
    <source>
        <dbReference type="Proteomes" id="UP000669903"/>
    </source>
</evidence>
<dbReference type="GO" id="GO:0003964">
    <property type="term" value="F:RNA-directed DNA polymerase activity"/>
    <property type="evidence" value="ECO:0007669"/>
    <property type="project" value="UniProtKB-KW"/>
</dbReference>
<keyword evidence="9" id="KW-1185">Reference proteome</keyword>
<dbReference type="GO" id="GO:0005634">
    <property type="term" value="C:nucleus"/>
    <property type="evidence" value="ECO:0007669"/>
    <property type="project" value="TreeGrafter"/>
</dbReference>
<dbReference type="InterPro" id="IPR043502">
    <property type="entry name" value="DNA/RNA_pol_sf"/>
</dbReference>
<accession>A0A836FT88</accession>
<dbReference type="GO" id="GO:0000014">
    <property type="term" value="F:single-stranded DNA endodeoxyribonuclease activity"/>
    <property type="evidence" value="ECO:0007669"/>
    <property type="project" value="TreeGrafter"/>
</dbReference>
<dbReference type="GO" id="GO:0015074">
    <property type="term" value="P:DNA integration"/>
    <property type="evidence" value="ECO:0007669"/>
    <property type="project" value="TreeGrafter"/>
</dbReference>
<keyword evidence="3" id="KW-0540">Nuclease</keyword>
<dbReference type="PANTHER" id="PTHR46060:SF2">
    <property type="entry name" value="HISTONE-LYSINE N-METHYLTRANSFERASE SETMAR"/>
    <property type="match status" value="1"/>
</dbReference>
<dbReference type="GO" id="GO:0035861">
    <property type="term" value="C:site of double-strand break"/>
    <property type="evidence" value="ECO:0007669"/>
    <property type="project" value="TreeGrafter"/>
</dbReference>
<evidence type="ECO:0000313" key="8">
    <source>
        <dbReference type="EMBL" id="KAG5333416.1"/>
    </source>
</evidence>
<evidence type="ECO:0000256" key="2">
    <source>
        <dbReference type="ARBA" id="ARBA00022695"/>
    </source>
</evidence>
<dbReference type="GO" id="GO:0000793">
    <property type="term" value="C:condensed chromosome"/>
    <property type="evidence" value="ECO:0007669"/>
    <property type="project" value="TreeGrafter"/>
</dbReference>
<keyword evidence="4" id="KW-0255">Endonuclease</keyword>
<dbReference type="GO" id="GO:0044774">
    <property type="term" value="P:mitotic DNA integrity checkpoint signaling"/>
    <property type="evidence" value="ECO:0007669"/>
    <property type="project" value="TreeGrafter"/>
</dbReference>
<evidence type="ECO:0000256" key="1">
    <source>
        <dbReference type="ARBA" id="ARBA00022679"/>
    </source>
</evidence>
<evidence type="ECO:0000259" key="7">
    <source>
        <dbReference type="Pfam" id="PF17917"/>
    </source>
</evidence>
<dbReference type="GO" id="GO:0003690">
    <property type="term" value="F:double-stranded DNA binding"/>
    <property type="evidence" value="ECO:0007669"/>
    <property type="project" value="TreeGrafter"/>
</dbReference>
<dbReference type="GO" id="GO:0046975">
    <property type="term" value="F:histone H3K36 methyltransferase activity"/>
    <property type="evidence" value="ECO:0007669"/>
    <property type="project" value="TreeGrafter"/>
</dbReference>
<dbReference type="GO" id="GO:0032259">
    <property type="term" value="P:methylation"/>
    <property type="evidence" value="ECO:0007669"/>
    <property type="project" value="UniProtKB-KW"/>
</dbReference>
<dbReference type="Pfam" id="PF17917">
    <property type="entry name" value="RT_RNaseH"/>
    <property type="match status" value="1"/>
</dbReference>
<feature type="non-terminal residue" evidence="8">
    <location>
        <position position="1"/>
    </location>
</feature>
<dbReference type="InterPro" id="IPR052709">
    <property type="entry name" value="Transposase-MT_Hybrid"/>
</dbReference>
<name>A0A836FT88_9HYME</name>
<dbReference type="Proteomes" id="UP000669903">
    <property type="component" value="Unassembled WGS sequence"/>
</dbReference>
<dbReference type="EMBL" id="JAANIC010004904">
    <property type="protein sequence ID" value="KAG5333416.1"/>
    <property type="molecule type" value="Genomic_DNA"/>
</dbReference>
<evidence type="ECO:0000256" key="3">
    <source>
        <dbReference type="ARBA" id="ARBA00022722"/>
    </source>
</evidence>
<dbReference type="InterPro" id="IPR041373">
    <property type="entry name" value="RT_RNaseH"/>
</dbReference>
<evidence type="ECO:0000256" key="4">
    <source>
        <dbReference type="ARBA" id="ARBA00022759"/>
    </source>
</evidence>
<comment type="caution">
    <text evidence="8">The sequence shown here is derived from an EMBL/GenBank/DDBJ whole genome shotgun (WGS) entry which is preliminary data.</text>
</comment>
<feature type="domain" description="Reverse transcriptase RNase H-like" evidence="7">
    <location>
        <begin position="293"/>
        <end position="334"/>
    </location>
</feature>
<gene>
    <name evidence="8" type="primary">Setmar_50</name>
    <name evidence="8" type="ORF">G6Z76_0001663</name>
</gene>
<proteinExistence type="predicted"/>
<reference evidence="8" key="1">
    <citation type="submission" date="2020-03" db="EMBL/GenBank/DDBJ databases">
        <title>Relaxed selection underlies rapid genomic changes in the transitions from sociality to social parasitism in ants.</title>
        <authorList>
            <person name="Bi X."/>
        </authorList>
    </citation>
    <scope>NUCLEOTIDE SEQUENCE</scope>
    <source>
        <strain evidence="8">BGI-DK2014a</strain>
        <tissue evidence="8">Whole body</tissue>
    </source>
</reference>
<sequence length="608" mass="71097">MCKWVRGSAKLFANFKCHVRTWRDLKYDLIEEFAKTMNSRQVHKKLSAIKKLLYGVTTIKDLRQRFLQYETQKINRDKLKQQLNGVHRTKTLERFSMGTVIDHITLILSFDVVSDHFIDHHDLLIGGELLELTEIRICKRQASLTKINDSSKHRAEVILQFHAKIMDILLLHLIKEETLRTQVRELIEEYRPEKSKDSSMKMHLALKDEVPNYSIKHLSISPIVLIEKKNGEPRLCLKRLKLQVLLTARQLRINWKKSSLLVRQVEYLGHVVENGTMKPSNKKVQAVTRFPESITAILLQKNDEDNLLHPIYYTSWKTTETEECYTSYELEVLAKAFVQVISKKDACLCGSLNQTSRRFKRSWKQKQKKSGKAEGLLQPLDKGDLPLETIGLHAIGMVQKEGNWVPYKLKERDMERCLVICFVNDNKIHFTPHMWQQRLEMNTSESLLFAEVNDANNVSGNNISSNQLINNSQDVGHEPQNSFKSFTQSWIQKGVRWVPHELSVKNMMDRINICDTLLKRNEIEPFLKRMITGDEIRITYDNRTLKRSWIKEGKKAQAKPGLTKKVMLAIERKRPELINRRDIVFHHDNARPHISLITWQKLRELGWS</sequence>
<dbReference type="SUPFAM" id="SSF56672">
    <property type="entry name" value="DNA/RNA polymerases"/>
    <property type="match status" value="1"/>
</dbReference>
<protein>
    <submittedName>
        <fullName evidence="8">SETMR methyltransferase</fullName>
    </submittedName>
</protein>
<dbReference type="GO" id="GO:0006303">
    <property type="term" value="P:double-strand break repair via nonhomologous end joining"/>
    <property type="evidence" value="ECO:0007669"/>
    <property type="project" value="TreeGrafter"/>
</dbReference>
<dbReference type="GO" id="GO:0000729">
    <property type="term" value="P:DNA double-strand break processing"/>
    <property type="evidence" value="ECO:0007669"/>
    <property type="project" value="TreeGrafter"/>
</dbReference>
<dbReference type="AlphaFoldDB" id="A0A836FT88"/>
<dbReference type="InterPro" id="IPR036397">
    <property type="entry name" value="RNaseH_sf"/>
</dbReference>
<dbReference type="Gene3D" id="3.30.420.10">
    <property type="entry name" value="Ribonuclease H-like superfamily/Ribonuclease H"/>
    <property type="match status" value="1"/>
</dbReference>
<dbReference type="PANTHER" id="PTHR46060">
    <property type="entry name" value="MARINER MOS1 TRANSPOSASE-LIKE PROTEIN"/>
    <property type="match status" value="1"/>
</dbReference>
<organism evidence="8 9">
    <name type="scientific">Acromyrmex charruanus</name>
    <dbReference type="NCBI Taxonomy" id="2715315"/>
    <lineage>
        <taxon>Eukaryota</taxon>
        <taxon>Metazoa</taxon>
        <taxon>Ecdysozoa</taxon>
        <taxon>Arthropoda</taxon>
        <taxon>Hexapoda</taxon>
        <taxon>Insecta</taxon>
        <taxon>Pterygota</taxon>
        <taxon>Neoptera</taxon>
        <taxon>Endopterygota</taxon>
        <taxon>Hymenoptera</taxon>
        <taxon>Apocrita</taxon>
        <taxon>Aculeata</taxon>
        <taxon>Formicoidea</taxon>
        <taxon>Formicidae</taxon>
        <taxon>Myrmicinae</taxon>
        <taxon>Acromyrmex</taxon>
    </lineage>
</organism>